<dbReference type="PANTHER" id="PTHR10048:SF7">
    <property type="entry name" value="PHOSPHATIDYLINOSITOL 3-KINASE CATALYTIC SUBUNIT TYPE 3"/>
    <property type="match status" value="1"/>
</dbReference>
<dbReference type="GO" id="GO:0006897">
    <property type="term" value="P:endocytosis"/>
    <property type="evidence" value="ECO:0007669"/>
    <property type="project" value="TreeGrafter"/>
</dbReference>
<dbReference type="InterPro" id="IPR016024">
    <property type="entry name" value="ARM-type_fold"/>
</dbReference>
<accession>A0A183B6B6</accession>
<dbReference type="Gene3D" id="1.25.40.70">
    <property type="entry name" value="Phosphatidylinositol 3-kinase, accessory domain (PIK)"/>
    <property type="match status" value="1"/>
</dbReference>
<dbReference type="EMBL" id="UZAN01058440">
    <property type="protein sequence ID" value="VDP92023.1"/>
    <property type="molecule type" value="Genomic_DNA"/>
</dbReference>
<evidence type="ECO:0000313" key="2">
    <source>
        <dbReference type="EMBL" id="VDP92023.1"/>
    </source>
</evidence>
<dbReference type="GO" id="GO:0034271">
    <property type="term" value="C:phosphatidylinositol 3-kinase complex, class III, type I"/>
    <property type="evidence" value="ECO:0007669"/>
    <property type="project" value="TreeGrafter"/>
</dbReference>
<evidence type="ECO:0000313" key="4">
    <source>
        <dbReference type="WBParaSite" id="ECPE_0001479101-mRNA-1"/>
    </source>
</evidence>
<dbReference type="GO" id="GO:0000045">
    <property type="term" value="P:autophagosome assembly"/>
    <property type="evidence" value="ECO:0007669"/>
    <property type="project" value="TreeGrafter"/>
</dbReference>
<dbReference type="PANTHER" id="PTHR10048">
    <property type="entry name" value="PHOSPHATIDYLINOSITOL KINASE"/>
    <property type="match status" value="1"/>
</dbReference>
<dbReference type="InterPro" id="IPR001263">
    <property type="entry name" value="PI3K_accessory_dom"/>
</dbReference>
<dbReference type="Proteomes" id="UP000272942">
    <property type="component" value="Unassembled WGS sequence"/>
</dbReference>
<dbReference type="GO" id="GO:0034272">
    <property type="term" value="C:phosphatidylinositol 3-kinase complex, class III, type II"/>
    <property type="evidence" value="ECO:0007669"/>
    <property type="project" value="TreeGrafter"/>
</dbReference>
<keyword evidence="3" id="KW-1185">Reference proteome</keyword>
<dbReference type="GO" id="GO:0000407">
    <property type="term" value="C:phagophore assembly site"/>
    <property type="evidence" value="ECO:0007669"/>
    <property type="project" value="TreeGrafter"/>
</dbReference>
<protein>
    <submittedName>
        <fullName evidence="4">PIK helical domain-containing protein</fullName>
    </submittedName>
</protein>
<dbReference type="SMART" id="SM00145">
    <property type="entry name" value="PI3Ka"/>
    <property type="match status" value="1"/>
</dbReference>
<dbReference type="WBParaSite" id="ECPE_0001479101-mRNA-1">
    <property type="protein sequence ID" value="ECPE_0001479101-mRNA-1"/>
    <property type="gene ID" value="ECPE_0001479101"/>
</dbReference>
<name>A0A183B6B6_9TREM</name>
<reference evidence="4" key="1">
    <citation type="submission" date="2016-06" db="UniProtKB">
        <authorList>
            <consortium name="WormBaseParasite"/>
        </authorList>
    </citation>
    <scope>IDENTIFICATION</scope>
</reference>
<dbReference type="Pfam" id="PF00613">
    <property type="entry name" value="PI3Ka"/>
    <property type="match status" value="1"/>
</dbReference>
<organism evidence="4">
    <name type="scientific">Echinostoma caproni</name>
    <dbReference type="NCBI Taxonomy" id="27848"/>
    <lineage>
        <taxon>Eukaryota</taxon>
        <taxon>Metazoa</taxon>
        <taxon>Spiralia</taxon>
        <taxon>Lophotrochozoa</taxon>
        <taxon>Platyhelminthes</taxon>
        <taxon>Trematoda</taxon>
        <taxon>Digenea</taxon>
        <taxon>Plagiorchiida</taxon>
        <taxon>Echinostomata</taxon>
        <taxon>Echinostomatoidea</taxon>
        <taxon>Echinostomatidae</taxon>
        <taxon>Echinostoma</taxon>
    </lineage>
</organism>
<proteinExistence type="predicted"/>
<sequence length="317" mass="37182">MTRNLRTADVDRKRKPNKETLDRLKDVLDQPPPRDLSETDGDRIWQYRFYLAEKFPEAALAKFLLAVRWEYPVQVDQAVELLQQWPVVAPEYVLELLNRQFVHPCVRRFAVARLQAAKDEELLLYLYQLIQALHYENWGEIYSVKPKSPDDPSLSDLQGQSDLEVNVDSSGRGDTLDKSSASPTNMMNQKLLSVQKCKIYVLYFVQEDLVTYLLRRAQSSFQICNYLYWFVGLEARRKNSTARNMYTHVLRRLLDTLRNGNEDQKSWYTELMRQGQFVETLRRLLQSVTEDSGDRLRKVILEICPNYSPEFGSILMI</sequence>
<reference evidence="2 3" key="2">
    <citation type="submission" date="2018-11" db="EMBL/GenBank/DDBJ databases">
        <authorList>
            <consortium name="Pathogen Informatics"/>
        </authorList>
    </citation>
    <scope>NUCLEOTIDE SEQUENCE [LARGE SCALE GENOMIC DNA]</scope>
    <source>
        <strain evidence="2 3">Egypt</strain>
    </source>
</reference>
<feature type="domain" description="PIK helical" evidence="1">
    <location>
        <begin position="9"/>
        <end position="256"/>
    </location>
</feature>
<evidence type="ECO:0000259" key="1">
    <source>
        <dbReference type="PROSITE" id="PS51545"/>
    </source>
</evidence>
<dbReference type="GO" id="GO:0005768">
    <property type="term" value="C:endosome"/>
    <property type="evidence" value="ECO:0007669"/>
    <property type="project" value="TreeGrafter"/>
</dbReference>
<dbReference type="OrthoDB" id="67688at2759"/>
<dbReference type="InterPro" id="IPR015433">
    <property type="entry name" value="PI3/4_kinase"/>
</dbReference>
<dbReference type="GO" id="GO:0016303">
    <property type="term" value="F:1-phosphatidylinositol-3-kinase activity"/>
    <property type="evidence" value="ECO:0007669"/>
    <property type="project" value="TreeGrafter"/>
</dbReference>
<gene>
    <name evidence="2" type="ORF">ECPE_LOCUS14751</name>
</gene>
<dbReference type="SUPFAM" id="SSF48371">
    <property type="entry name" value="ARM repeat"/>
    <property type="match status" value="1"/>
</dbReference>
<evidence type="ECO:0000313" key="3">
    <source>
        <dbReference type="Proteomes" id="UP000272942"/>
    </source>
</evidence>
<dbReference type="InterPro" id="IPR042236">
    <property type="entry name" value="PI3K_accessory_sf"/>
</dbReference>
<dbReference type="AlphaFoldDB" id="A0A183B6B6"/>
<dbReference type="GO" id="GO:0005777">
    <property type="term" value="C:peroxisome"/>
    <property type="evidence" value="ECO:0007669"/>
    <property type="project" value="TreeGrafter"/>
</dbReference>
<dbReference type="GO" id="GO:0048015">
    <property type="term" value="P:phosphatidylinositol-mediated signaling"/>
    <property type="evidence" value="ECO:0007669"/>
    <property type="project" value="TreeGrafter"/>
</dbReference>
<dbReference type="PROSITE" id="PS51545">
    <property type="entry name" value="PIK_HELICAL"/>
    <property type="match status" value="1"/>
</dbReference>